<dbReference type="SMART" id="SM00710">
    <property type="entry name" value="PbH1"/>
    <property type="match status" value="25"/>
</dbReference>
<evidence type="ECO:0000313" key="3">
    <source>
        <dbReference type="EMBL" id="GLB49601.1"/>
    </source>
</evidence>
<evidence type="ECO:0000313" key="4">
    <source>
        <dbReference type="Proteomes" id="UP001143543"/>
    </source>
</evidence>
<accession>A0ABQ5MJW9</accession>
<dbReference type="PANTHER" id="PTHR24273:SF32">
    <property type="entry name" value="HYALIN"/>
    <property type="match status" value="1"/>
</dbReference>
<sequence>MKKNYLYLIFTLITSISFAQTNLNFTINNAIDYGGTGGMPSSDYRIEETINTGGDTYLLKITSTTDLVLEELTTGSGDYVFYGGVNNHSYQLFKNGNVIAFNFISLDFDNPFDEAAVSIENHNGDLITPLINAGGTTDGFVSAGTILPTNTSNATNITEFIVNEEISGCFNDVGWHNIQIQVPNTGNTISPDTNNIIYVNKNVSGGSGNGSSWGNAVSELADALTWAHNNQDTSWATTPLQIWVAAGTYNPLYSAEDGGNFGTEQTKDNTFLLVKDVQVYGNFDGTETSLTDRDVINTANATILSGDIGTLADYTDNTYHIVLGIGDLGLALLDGFTVTNGIANGSGSISVNGQPVNRNYGGAMFFYNNASPSISNTIITTNNASGAGGGIFCSTSSNPTLSDVTIIANTCNDNGGGIYLNNSSPILNNVTLDTNTAVNLGGGIYAYNYSDYSISNSNLTGNAAGNNGGGMYNFSASPNIINVTFYNNTASTGNGGGMLNFNASPPLTNVVFSYNMAANHGGAMYNDNNSAPDLLNTAIYKNSAFNGNGGGIYNNNASSDLTNVTLANNSASGSGSGFYNVNSSFDISNSILWDTFSNTNSYTNNSYSLIQTSSNTSNGNIDATGLSITDIFTDPTNDDFTLLFTSPAVNVGSTTMYTNAGGDINTDTDVLGNTRFFDIGIDLGAYEFQETQMLPDSNNILYVNINVSGGTGNGSSWANAVPELADALKWARIKYDLDNTYFNSTPLQIYVAEGTYYPLYNAADNSYTSNGNRDNSFVLVKNVQLYGGFDPDNGITDLTHTRITPTSTSGTVLSGDIGTLNDNSDNSLHVFISSGDIGAALLNGFTITKGNSDGSTSMTVNSNIIVEDCGAGILNYNSSPSFNNVVITDNDSGFFGAGVDNRFGSPNFTNVTISNNIAAARGGGIYNYNATPIFINNLIVDNTSSTGGGIYNDTNANISLINTTISDNTHTYIYDSSGIYNDNSISYITNCIIWNSIYNEAPGSYTSTNSLIQNSSDTSNGNIDATGLTEADIFTDATNGNYTPLNTSVVANAGSNTAYTNAGGDLINDTDLAGNPRLINPTIDLGAYENQVKDLEPDANNIIYVNTNVTGGTEDGSSWANAVPQLADALKWARTQFDADDTSFDANPLKIYIAQGTYYPLYNAADASYITNGNRDNSFVLVKNVQLYGGFDPDNGITDLTHTRITPTTVDGTILSGDIGVQGSNSDNVYHVVIASGDVNTALLDGVTITDGNGVTSYTSILVNGNTITRSAGGGMNCKNTSPLVNNVLINNNRASEGAGMYNNNNANPTLTNVTISNNISSGSNGGGIQNWNASATLTKVIISGNTALRGGGIFLNDNSNVTLTEATIYNNNSTSGPGAGIYCSSSTLSLRNVSFTNNTANTYGGGLYCSYSTLNLRNVVFGNNSANSSGGGIYTDNSNLTASNITLSKNTAIQGPGGIYKYGGSTTINNSIIYGNTSTFYNNNIIGALTTSYCLIEDETSISNGNIDATGITLNDIFTDPTNGDYTLKYGSPAVNTGSNTAYTNAGGDLTNDTDLAGNPRYAETAIDIGAYEFQGIDLQPDANNILYVNINVSGGTGDGSSWANAAPQLADALKWAHNNQDTSWATTPLQIWVAGGTYNPLYSAEDGSNFGTNQTRDNTFLLVENVQVYGSFIGTETNLSDRNITSFYTSMLNGDIGTLNDATDNTYHVVVASGNTGTALLNGFQIINGNANGSGTVTINGQNIAQNYGGGSYAYNNASPSLTNITISNNNATGAGGGIFNALASSPILNTVEVSNNTSGDNGGGIYNNNSSPTLTNVTISNNTAITNGGGVYNYNYADVVLNNVTITNNTATNGGGLMNYNSSPNIRNAFITDNTAISNGGGMLNQNNSNPTLTNVLIAENGALDGAGIYNNSSSSDFINVTLVNNSATNNGNGFYNNSSIFTITNSIIWDNVFNNGGGSYTINYYNLILNSANTNNGNLDATGISIADIFEDAANGNYNLASGSIAIDAGNNSSYSGNIATDTDLVGNLRVYNYSSGGVIDMGAFESLSSAPVVNCQSITVYLDANGEATITPSDIDNGSWDAEGSITLSLDITYFDCSDLGDNTVTLTAEDIDGFVTTCNASVTVEDNLLPTPNVITLSDITAQCELVAADITTPTATDNCSTVTVTSNATFPITTNTVITWTYTDASGNYTTQTQNVVIDDTTAPVADSTTLTDIIAQCEVVATDVTTPSATDNCSSVTVTNDASFPITASTVITWTYTDASGNYTTQTQNVVIDDTTAPVADSTTLADIIAQCEVVATDVTTPSATDNCSSVTVTSDATFPITANTVITWTYTDASGNYTTQSQLINITNDTTNPIPDSVSLADITAGCNVLESDVPVPTATDNCSTVTVTNDATFPITASTVITWTYTDASGNYTTQTQNIVISGITVPTPNVTTLNDITAQCEVLESDITIPSATNICGGTVMVTSDTTFPITASTVITWTYTNNSGNFSTQTQNVIIDDSTAPVADNATLADIEAQCEVNKVDVPDPTATDNCSTVTVTSDATFPITASTVITWTYTDASGNYTTQTQNVVIDDTTAPIADSTTLADITAQCEVLATDVTTPSATDNCSTVTVTSNTTFPITASTVITWTYTDASGNYTTQTQNVVIDDTTAPTPDVVNLPSITMQCEVLPIDIPTPTATDNCSTVTVTSNASFPITASTVITWTYTDASGNYTTQPQNVIIDDTTAPVADSATLADITAQCEVNKVDVPDPTATDNCSTVTVTSDASFPITASTVITWTYTDASGNYTTQTQNVVIDDTTAPVADSATLADIIAQCEVLATDVTTPSATDNCSSVTVTSDTTFPITASTVITWTYTDASGNYTTQTQNVIIDDTTAPIADNATLADIIAQCEVLATDVITPSATDNCSTVTVTSDASFPITASTVITWTYTDASGNYTTQTQNVVIDDTTAPIADSTTLADITAQCEVLATDVTTPSATDNCSSVTVNSNATFPITASTVITWTYTDASGNYTTQTQNVIIDDTTAPIADNATLADITAQCEVLATDVTTPSATDNCSSVTVTSDATFPITAQGTTMITWTYTDASGNYTTQTQNVVIDDTTAPVADSATLADIIAQCEVLATDVTTPSATDNCSTVTVTSDATFPITANTVITWTYTDASGNYTTQTQNVVIDDTTAPIADSTTLADITAQCEVIATDVTTPSATDNCSTVTVTSDATFPITASTVITWTYTDASGNYTTQTQNVVIDDTTAPVADSTTLTDIIAQCEVLATNITTPTATDNCSSVTVTSDATFPITASTVITWTYTDASGNYTTQTQNVIIDDTTTPVADDATLADITAQCEVLATDVTIPTATDNCSSVTVTSDATFPITASTVITWTYTDASGNYTTQTQNVVIDDTTAPIADSATLADITAQCEVLATDVTTPSATDNCSTVTVTSDATFPITASTVITWTYTDASGNYTIQTQNVVIDDTTAPVADNATLADITAQCEVLATDVTTPSATDNCSTVTVTSDATFPITAQGTTIITWTYTDTSGNYTTQTQNVIIDDTTAPIADSNTLADITAQCEVLATDVTMPSATDNCSTVTVTSDATFPITAQGTTMITWTYTDASGNYTTQTQNIVIDDTTAPIADSTTLVGITAQCEVLATDVTMPSATDNCSSVTVTSDATFPITASTVITWTYTDASGNYTTQTQNVVIDDTTAPVADSATLADITAQCEVLATDVITPSATDNCSTVTVTSDASFPITAQGTTMITWTYTDAIGNYTLQTQNVIIDDTTAPVANNATLADITAQCEVLATDVTTPSATDNCSSVTVTSDATFPITASTVITWTYTDASGNYTTQTQNVVIDDTIAPIADSATLADITAQCEVVVTDVTTPSATDNCSTVTVTSNATFPITASTVITWTYTDASGNYTTQTQNVVIDDTTAPVADSTTLADITAQCEVIATDVITPSATDNCSSVTVTNDATFPITASTVITWTYTDASGNYTTQTQNVVIDDTTAPIADSATLADITAQCEVLATDVTTPSATDNCSSVTVTSDVTFPITAQGTTMITWTYTDASGNYTTQTQNVVIDDTTAPTPDVNTLPSISMQCEVLPIDIPTPTATDNCTGIVVGTTNDPLSYTTVGSYTITWTFDDGHNNSTTQTQTINVIDSALDTATFTDVTYTYNGLGQYIAVDNLPTGATVSYSILPNTGLNNGAIDAGTYVVTAVLTPAPNAPNCTPVTLTANLIIEQASQQINFDVLPIKHLENDVDFQLTATSSSGLPVYYTYTYTATNATANVTATGWVEMLTSGSVFITAHQDGDSNYLPAANVTQEQVIISSDASIHAIVIDGETYDTPNDNIFYLMECNNTADEITITITTEANATSDVGHEFTISTPKPGIYNEVVTITSQDGTTTNTYYITIERMFQFFDIVEQKFDNVLLANNNPATNDGYSFVAYEWYVNDQLISTDQYFSVGPDITDLLDDTATYYLRLTTIDGAILQTCESAIILEHDYSMRVTPNPVKFGKQINVLLDLPKEELDQTMIIIYDLYGKQVFTTRVSEMRSVIQLPKSIQPAPYLLKCINPNREKTFKIIVQ</sequence>
<dbReference type="NCBIfam" id="NF041518">
    <property type="entry name" value="choice_anch_Q"/>
    <property type="match status" value="3"/>
</dbReference>
<keyword evidence="4" id="KW-1185">Reference proteome</keyword>
<dbReference type="Gene3D" id="2.160.20.10">
    <property type="entry name" value="Single-stranded right-handed beta-helix, Pectin lyase-like"/>
    <property type="match status" value="3"/>
</dbReference>
<feature type="chain" id="PRO_5046378296" description="Right handed beta helix domain-containing protein" evidence="1">
    <location>
        <begin position="20"/>
        <end position="4598"/>
    </location>
</feature>
<name>A0ABQ5MJW9_9FLAO</name>
<gene>
    <name evidence="3" type="ORF">Y10_19690</name>
</gene>
<dbReference type="PANTHER" id="PTHR24273">
    <property type="entry name" value="FI04643P-RELATED"/>
    <property type="match status" value="1"/>
</dbReference>
<dbReference type="Pfam" id="PF13229">
    <property type="entry name" value="Beta_helix"/>
    <property type="match status" value="1"/>
</dbReference>
<dbReference type="SUPFAM" id="SSF51126">
    <property type="entry name" value="Pectin lyase-like"/>
    <property type="match status" value="6"/>
</dbReference>
<proteinExistence type="predicted"/>
<dbReference type="InterPro" id="IPR059226">
    <property type="entry name" value="Choice_anch_Q_dom"/>
</dbReference>
<keyword evidence="1" id="KW-0732">Signal</keyword>
<dbReference type="InterPro" id="IPR012334">
    <property type="entry name" value="Pectin_lyas_fold"/>
</dbReference>
<evidence type="ECO:0000256" key="1">
    <source>
        <dbReference type="SAM" id="SignalP"/>
    </source>
</evidence>
<dbReference type="RefSeq" id="WP_281765228.1">
    <property type="nucleotide sequence ID" value="NZ_BRVO01000002.1"/>
</dbReference>
<organism evidence="3 4">
    <name type="scientific">Neptunitalea lumnitzerae</name>
    <dbReference type="NCBI Taxonomy" id="2965509"/>
    <lineage>
        <taxon>Bacteria</taxon>
        <taxon>Pseudomonadati</taxon>
        <taxon>Bacteroidota</taxon>
        <taxon>Flavobacteriia</taxon>
        <taxon>Flavobacteriales</taxon>
        <taxon>Flavobacteriaceae</taxon>
        <taxon>Neptunitalea</taxon>
    </lineage>
</organism>
<dbReference type="Proteomes" id="UP001143543">
    <property type="component" value="Unassembled WGS sequence"/>
</dbReference>
<dbReference type="InterPro" id="IPR039448">
    <property type="entry name" value="Beta_helix"/>
</dbReference>
<dbReference type="InterPro" id="IPR011050">
    <property type="entry name" value="Pectin_lyase_fold/virulence"/>
</dbReference>
<feature type="domain" description="Right handed beta helix" evidence="2">
    <location>
        <begin position="1287"/>
        <end position="1414"/>
    </location>
</feature>
<comment type="caution">
    <text evidence="3">The sequence shown here is derived from an EMBL/GenBank/DDBJ whole genome shotgun (WGS) entry which is preliminary data.</text>
</comment>
<evidence type="ECO:0000259" key="2">
    <source>
        <dbReference type="Pfam" id="PF13229"/>
    </source>
</evidence>
<dbReference type="InterPro" id="IPR006626">
    <property type="entry name" value="PbH1"/>
</dbReference>
<protein>
    <recommendedName>
        <fullName evidence="2">Right handed beta helix domain-containing protein</fullName>
    </recommendedName>
</protein>
<reference evidence="3" key="1">
    <citation type="submission" date="2022-07" db="EMBL/GenBank/DDBJ databases">
        <title>Taxonomy of Novel Oxalotrophic and Methylotrophic Bacteria.</title>
        <authorList>
            <person name="Sahin N."/>
            <person name="Tani A."/>
        </authorList>
    </citation>
    <scope>NUCLEOTIDE SEQUENCE</scope>
    <source>
        <strain evidence="3">Y10</strain>
    </source>
</reference>
<feature type="signal peptide" evidence="1">
    <location>
        <begin position="1"/>
        <end position="19"/>
    </location>
</feature>
<dbReference type="EMBL" id="BRVO01000002">
    <property type="protein sequence ID" value="GLB49601.1"/>
    <property type="molecule type" value="Genomic_DNA"/>
</dbReference>